<accession>A0A8S1RPX6</accession>
<comment type="caution">
    <text evidence="1">The sequence shown here is derived from an EMBL/GenBank/DDBJ whole genome shotgun (WGS) entry which is preliminary data.</text>
</comment>
<evidence type="ECO:0000313" key="1">
    <source>
        <dbReference type="EMBL" id="CAD8130811.1"/>
    </source>
</evidence>
<dbReference type="EMBL" id="CAJJDN010000333">
    <property type="protein sequence ID" value="CAD8130811.1"/>
    <property type="molecule type" value="Genomic_DNA"/>
</dbReference>
<dbReference type="AlphaFoldDB" id="A0A8S1RPX6"/>
<dbReference type="Proteomes" id="UP000692954">
    <property type="component" value="Unassembled WGS sequence"/>
</dbReference>
<protein>
    <submittedName>
        <fullName evidence="1">Uncharacterized protein</fullName>
    </submittedName>
</protein>
<gene>
    <name evidence="1" type="ORF">PSON_ATCC_30995.1.T3330003</name>
</gene>
<reference evidence="1" key="1">
    <citation type="submission" date="2021-01" db="EMBL/GenBank/DDBJ databases">
        <authorList>
            <consortium name="Genoscope - CEA"/>
            <person name="William W."/>
        </authorList>
    </citation>
    <scope>NUCLEOTIDE SEQUENCE</scope>
</reference>
<sequence>MQHKLRVLYYCLKLLLIKITQMEYKQRFLNFDIYLMIIKLKSRIFFVHQRRRQIYFINRNNKFQISKIVKNKYWYYFYANQ</sequence>
<name>A0A8S1RPX6_9CILI</name>
<evidence type="ECO:0000313" key="2">
    <source>
        <dbReference type="Proteomes" id="UP000692954"/>
    </source>
</evidence>
<proteinExistence type="predicted"/>
<keyword evidence="2" id="KW-1185">Reference proteome</keyword>
<organism evidence="1 2">
    <name type="scientific">Paramecium sonneborni</name>
    <dbReference type="NCBI Taxonomy" id="65129"/>
    <lineage>
        <taxon>Eukaryota</taxon>
        <taxon>Sar</taxon>
        <taxon>Alveolata</taxon>
        <taxon>Ciliophora</taxon>
        <taxon>Intramacronucleata</taxon>
        <taxon>Oligohymenophorea</taxon>
        <taxon>Peniculida</taxon>
        <taxon>Parameciidae</taxon>
        <taxon>Paramecium</taxon>
    </lineage>
</organism>